<dbReference type="RefSeq" id="WP_259451498.1">
    <property type="nucleotide sequence ID" value="NZ_CP119520.1"/>
</dbReference>
<protein>
    <submittedName>
        <fullName evidence="4">Prolyl oligopeptidase family serine peptidase</fullName>
    </submittedName>
</protein>
<organism evidence="4 5">
    <name type="scientific">Telluria mixta</name>
    <dbReference type="NCBI Taxonomy" id="34071"/>
    <lineage>
        <taxon>Bacteria</taxon>
        <taxon>Pseudomonadati</taxon>
        <taxon>Pseudomonadota</taxon>
        <taxon>Betaproteobacteria</taxon>
        <taxon>Burkholderiales</taxon>
        <taxon>Oxalobacteraceae</taxon>
        <taxon>Telluria group</taxon>
        <taxon>Telluria</taxon>
    </lineage>
</organism>
<keyword evidence="1" id="KW-0378">Hydrolase</keyword>
<dbReference type="InterPro" id="IPR011042">
    <property type="entry name" value="6-blade_b-propeller_TolB-like"/>
</dbReference>
<dbReference type="Gene3D" id="2.120.10.30">
    <property type="entry name" value="TolB, C-terminal domain"/>
    <property type="match status" value="1"/>
</dbReference>
<evidence type="ECO:0000313" key="5">
    <source>
        <dbReference type="Proteomes" id="UP001165263"/>
    </source>
</evidence>
<dbReference type="SUPFAM" id="SSF53474">
    <property type="entry name" value="alpha/beta-Hydrolases"/>
    <property type="match status" value="1"/>
</dbReference>
<keyword evidence="2" id="KW-0732">Signal</keyword>
<dbReference type="InterPro" id="IPR001375">
    <property type="entry name" value="Peptidase_S9_cat"/>
</dbReference>
<dbReference type="Gene3D" id="3.40.50.1820">
    <property type="entry name" value="alpha/beta hydrolase"/>
    <property type="match status" value="1"/>
</dbReference>
<evidence type="ECO:0000313" key="4">
    <source>
        <dbReference type="EMBL" id="MCS0632462.1"/>
    </source>
</evidence>
<evidence type="ECO:0000259" key="3">
    <source>
        <dbReference type="Pfam" id="PF00326"/>
    </source>
</evidence>
<feature type="chain" id="PRO_5047490283" evidence="2">
    <location>
        <begin position="24"/>
        <end position="659"/>
    </location>
</feature>
<feature type="domain" description="Peptidase S9 prolyl oligopeptidase catalytic" evidence="3">
    <location>
        <begin position="443"/>
        <end position="655"/>
    </location>
</feature>
<proteinExistence type="predicted"/>
<comment type="caution">
    <text evidence="4">The sequence shown here is derived from an EMBL/GenBank/DDBJ whole genome shotgun (WGS) entry which is preliminary data.</text>
</comment>
<dbReference type="EMBL" id="JANUHC010000010">
    <property type="protein sequence ID" value="MCS0632462.1"/>
    <property type="molecule type" value="Genomic_DNA"/>
</dbReference>
<dbReference type="PANTHER" id="PTHR42776:SF27">
    <property type="entry name" value="DIPEPTIDYL PEPTIDASE FAMILY MEMBER 6"/>
    <property type="match status" value="1"/>
</dbReference>
<accession>A0ABT2C5I7</accession>
<sequence>MRPGWSIALLVVASVRICAPAWAQGSTLPPVDAFFGNNAFGGAQLSPSGRYLAMRTNRDGLRDFLAVIDLETKEAKAVASFTDLDVDNFRWVNDSRLVFDVRDSEYASADQEGAPGLFAVDRDGGNYLQLAQRSIRQRSPQPWNTFLLAQSGSQDSEWIYVARPMFDKNDKYFGTRLRRLNTLTGKAEVGPEPDVEVSTFMLDAKGEPRLAMLYGDIKTVMHYRDPATGKWREVASFDTYRGARDAIKPLGFGPDGTLYVVANAGEDTASLRTFDFAAGTVNKEAVVVTRGYDFDGSLLGNGKLLGVRVTTDAEADVWFDPAMKALQAAVDKALPGAINMIDAPARTSVPWVLVKSYSDRQPLRYLLFYTQTGKLELVGNTYPKIDPTLMGRQETVRFKARDGLDIPGLLTLPPGGTRKNLPMVVLVHGGPWVRGASWGWNPESQFLASRGYAVLEVEFRGSTGFGMHHVEAGLKQWGLAMQNDIADGTRWAIDQGIADPKRICIAGASYGGYATLMGLVNDPDLYRCGIDWIGVTDIELMYTGTWFSKPEFSEGYMRYGMPYLIGDPVKDADQLKATSPIQQASRIRQPLLLAYGDEDKRVPLYHGKKFYAAVKRNNKLVEWVTYAGEGHGWSLAKNRIDFWQRVERFLDRHIGPGRQ</sequence>
<gene>
    <name evidence="4" type="ORF">NX786_24315</name>
</gene>
<dbReference type="SUPFAM" id="SSF82171">
    <property type="entry name" value="DPP6 N-terminal domain-like"/>
    <property type="match status" value="1"/>
</dbReference>
<dbReference type="Proteomes" id="UP001165263">
    <property type="component" value="Unassembled WGS sequence"/>
</dbReference>
<dbReference type="PANTHER" id="PTHR42776">
    <property type="entry name" value="SERINE PEPTIDASE S9 FAMILY MEMBER"/>
    <property type="match status" value="1"/>
</dbReference>
<keyword evidence="5" id="KW-1185">Reference proteome</keyword>
<evidence type="ECO:0000256" key="1">
    <source>
        <dbReference type="ARBA" id="ARBA00022801"/>
    </source>
</evidence>
<dbReference type="Pfam" id="PF00326">
    <property type="entry name" value="Peptidase_S9"/>
    <property type="match status" value="1"/>
</dbReference>
<name>A0ABT2C5I7_9BURK</name>
<dbReference type="InterPro" id="IPR029058">
    <property type="entry name" value="AB_hydrolase_fold"/>
</dbReference>
<reference evidence="4" key="1">
    <citation type="submission" date="2022-08" db="EMBL/GenBank/DDBJ databases">
        <title>Reclassification of Massilia species as members of the genera Telluria, Duganella, Pseudoduganella, Mokoshia gen. nov. and Zemynaea gen. nov. using orthogonal and non-orthogonal genome-based approaches.</title>
        <authorList>
            <person name="Bowman J.P."/>
        </authorList>
    </citation>
    <scope>NUCLEOTIDE SEQUENCE</scope>
    <source>
        <strain evidence="4">LMG 11547</strain>
    </source>
</reference>
<evidence type="ECO:0000256" key="2">
    <source>
        <dbReference type="SAM" id="SignalP"/>
    </source>
</evidence>
<feature type="signal peptide" evidence="2">
    <location>
        <begin position="1"/>
        <end position="23"/>
    </location>
</feature>